<dbReference type="AlphaFoldDB" id="A0A9P6CG44"/>
<dbReference type="OrthoDB" id="3267153at2759"/>
<organism evidence="1 2">
    <name type="scientific">Collybia nuda</name>
    <dbReference type="NCBI Taxonomy" id="64659"/>
    <lineage>
        <taxon>Eukaryota</taxon>
        <taxon>Fungi</taxon>
        <taxon>Dikarya</taxon>
        <taxon>Basidiomycota</taxon>
        <taxon>Agaricomycotina</taxon>
        <taxon>Agaricomycetes</taxon>
        <taxon>Agaricomycetidae</taxon>
        <taxon>Agaricales</taxon>
        <taxon>Tricholomatineae</taxon>
        <taxon>Clitocybaceae</taxon>
        <taxon>Collybia</taxon>
    </lineage>
</organism>
<keyword evidence="2" id="KW-1185">Reference proteome</keyword>
<dbReference type="EMBL" id="MU150312">
    <property type="protein sequence ID" value="KAF9459639.1"/>
    <property type="molecule type" value="Genomic_DNA"/>
</dbReference>
<name>A0A9P6CG44_9AGAR</name>
<gene>
    <name evidence="1" type="ORF">BDZ94DRAFT_1171212</name>
</gene>
<accession>A0A9P6CG44</accession>
<evidence type="ECO:0000313" key="2">
    <source>
        <dbReference type="Proteomes" id="UP000807353"/>
    </source>
</evidence>
<protein>
    <recommendedName>
        <fullName evidence="3">G domain-containing protein</fullName>
    </recommendedName>
</protein>
<sequence length="146" mass="16732">MWNPLSEASHPNAIPSLDTEKERERYAMFKKKVEQFCVLIIGGANASKTTILKKICNTEIYDNKGKKIDASMVEPTAFMNFIKCGIHDIENEMVFRSNPTTSVTPTFVFHNSRVFEAGGVNEFKRVKEFVAKCTREKNMNRRIHVI</sequence>
<proteinExistence type="predicted"/>
<evidence type="ECO:0000313" key="1">
    <source>
        <dbReference type="EMBL" id="KAF9459639.1"/>
    </source>
</evidence>
<evidence type="ECO:0008006" key="3">
    <source>
        <dbReference type="Google" id="ProtNLM"/>
    </source>
</evidence>
<reference evidence="1" key="1">
    <citation type="submission" date="2020-11" db="EMBL/GenBank/DDBJ databases">
        <authorList>
            <consortium name="DOE Joint Genome Institute"/>
            <person name="Ahrendt S."/>
            <person name="Riley R."/>
            <person name="Andreopoulos W."/>
            <person name="Labutti K."/>
            <person name="Pangilinan J."/>
            <person name="Ruiz-Duenas F.J."/>
            <person name="Barrasa J.M."/>
            <person name="Sanchez-Garcia M."/>
            <person name="Camarero S."/>
            <person name="Miyauchi S."/>
            <person name="Serrano A."/>
            <person name="Linde D."/>
            <person name="Babiker R."/>
            <person name="Drula E."/>
            <person name="Ayuso-Fernandez I."/>
            <person name="Pacheco R."/>
            <person name="Padilla G."/>
            <person name="Ferreira P."/>
            <person name="Barriuso J."/>
            <person name="Kellner H."/>
            <person name="Castanera R."/>
            <person name="Alfaro M."/>
            <person name="Ramirez L."/>
            <person name="Pisabarro A.G."/>
            <person name="Kuo A."/>
            <person name="Tritt A."/>
            <person name="Lipzen A."/>
            <person name="He G."/>
            <person name="Yan M."/>
            <person name="Ng V."/>
            <person name="Cullen D."/>
            <person name="Martin F."/>
            <person name="Rosso M.-N."/>
            <person name="Henrissat B."/>
            <person name="Hibbett D."/>
            <person name="Martinez A.T."/>
            <person name="Grigoriev I.V."/>
        </authorList>
    </citation>
    <scope>NUCLEOTIDE SEQUENCE</scope>
    <source>
        <strain evidence="1">CBS 247.69</strain>
    </source>
</reference>
<dbReference type="Proteomes" id="UP000807353">
    <property type="component" value="Unassembled WGS sequence"/>
</dbReference>
<comment type="caution">
    <text evidence="1">The sequence shown here is derived from an EMBL/GenBank/DDBJ whole genome shotgun (WGS) entry which is preliminary data.</text>
</comment>